<sequence length="76" mass="8635">CTLYLPQTPLSGILLCSSEKCLRSALIFEAQKGYRNFVSQDMRLNNFLYSKMLTVFSRSKHKLAGKLLKEVDVYGA</sequence>
<dbReference type="OrthoDB" id="416741at2759"/>
<feature type="non-terminal residue" evidence="1">
    <location>
        <position position="1"/>
    </location>
</feature>
<dbReference type="AlphaFoldDB" id="A0A9J6AG02"/>
<name>A0A9J6AG02_SOLCO</name>
<reference evidence="1 2" key="1">
    <citation type="submission" date="2020-09" db="EMBL/GenBank/DDBJ databases">
        <title>De no assembly of potato wild relative species, Solanum commersonii.</title>
        <authorList>
            <person name="Cho K."/>
        </authorList>
    </citation>
    <scope>NUCLEOTIDE SEQUENCE [LARGE SCALE GENOMIC DNA]</scope>
    <source>
        <strain evidence="1">LZ3.2</strain>
        <tissue evidence="1">Leaf</tissue>
    </source>
</reference>
<gene>
    <name evidence="1" type="ORF">H5410_008244</name>
</gene>
<evidence type="ECO:0000313" key="2">
    <source>
        <dbReference type="Proteomes" id="UP000824120"/>
    </source>
</evidence>
<comment type="caution">
    <text evidence="1">The sequence shown here is derived from an EMBL/GenBank/DDBJ whole genome shotgun (WGS) entry which is preliminary data.</text>
</comment>
<dbReference type="Proteomes" id="UP000824120">
    <property type="component" value="Chromosome 2"/>
</dbReference>
<dbReference type="EMBL" id="JACXVP010000002">
    <property type="protein sequence ID" value="KAG5623026.1"/>
    <property type="molecule type" value="Genomic_DNA"/>
</dbReference>
<evidence type="ECO:0000313" key="1">
    <source>
        <dbReference type="EMBL" id="KAG5623026.1"/>
    </source>
</evidence>
<proteinExistence type="predicted"/>
<accession>A0A9J6AG02</accession>
<keyword evidence="2" id="KW-1185">Reference proteome</keyword>
<organism evidence="1 2">
    <name type="scientific">Solanum commersonii</name>
    <name type="common">Commerson's wild potato</name>
    <name type="synonym">Commerson's nightshade</name>
    <dbReference type="NCBI Taxonomy" id="4109"/>
    <lineage>
        <taxon>Eukaryota</taxon>
        <taxon>Viridiplantae</taxon>
        <taxon>Streptophyta</taxon>
        <taxon>Embryophyta</taxon>
        <taxon>Tracheophyta</taxon>
        <taxon>Spermatophyta</taxon>
        <taxon>Magnoliopsida</taxon>
        <taxon>eudicotyledons</taxon>
        <taxon>Gunneridae</taxon>
        <taxon>Pentapetalae</taxon>
        <taxon>asterids</taxon>
        <taxon>lamiids</taxon>
        <taxon>Solanales</taxon>
        <taxon>Solanaceae</taxon>
        <taxon>Solanoideae</taxon>
        <taxon>Solaneae</taxon>
        <taxon>Solanum</taxon>
    </lineage>
</organism>
<protein>
    <submittedName>
        <fullName evidence="1">Uncharacterized protein</fullName>
    </submittedName>
</protein>